<evidence type="ECO:0000313" key="1">
    <source>
        <dbReference type="EMBL" id="MBB5745239.1"/>
    </source>
</evidence>
<proteinExistence type="predicted"/>
<evidence type="ECO:0000313" key="2">
    <source>
        <dbReference type="Proteomes" id="UP000545037"/>
    </source>
</evidence>
<reference evidence="1 2" key="1">
    <citation type="submission" date="2020-08" db="EMBL/GenBank/DDBJ databases">
        <title>Genomic Encyclopedia of Type Strains, Phase IV (KMG-IV): sequencing the most valuable type-strain genomes for metagenomic binning, comparative biology and taxonomic classification.</title>
        <authorList>
            <person name="Goeker M."/>
        </authorList>
    </citation>
    <scope>NUCLEOTIDE SEQUENCE [LARGE SCALE GENOMIC DNA]</scope>
    <source>
        <strain evidence="1 2">DSM 4737</strain>
    </source>
</reference>
<sequence length="313" mass="34138">MSLLVSAHNPMTGPRHLGHYASTLSGWEKLSSDHQIVAVIDDLIPALLYPGARDAIQERTLAVVRECLAMNIDFSGEHHILLTSMAPEAHETAFFLSMGMDFGWAKALYRESFAGLLSTYQRAELGLARTPSLAEVAYPQCHLAALTLGLGAETFQGGEEMRGYMDIMAVASQRYPDLILPEFLGDATFVLGTDGQHMASENAIFISAPLSEIEDQMRQVRSIAVFENWASALGSEELQRALGSKAQASPEDHLNALQGVAVEVLSGTLRRFRSPSKSDADIVDILEKSSNFARARLQETAARLKKQEGITGF</sequence>
<evidence type="ECO:0008006" key="3">
    <source>
        <dbReference type="Google" id="ProtNLM"/>
    </source>
</evidence>
<accession>A0A7W9CGI7</accession>
<dbReference type="AlphaFoldDB" id="A0A7W9CGI7"/>
<dbReference type="RefSeq" id="WP_183212144.1">
    <property type="nucleotide sequence ID" value="NZ_JACHOR010000001.1"/>
</dbReference>
<organism evidence="1 2">
    <name type="scientific">Brevundimonas variabilis</name>
    <dbReference type="NCBI Taxonomy" id="74312"/>
    <lineage>
        <taxon>Bacteria</taxon>
        <taxon>Pseudomonadati</taxon>
        <taxon>Pseudomonadota</taxon>
        <taxon>Alphaproteobacteria</taxon>
        <taxon>Caulobacterales</taxon>
        <taxon>Caulobacteraceae</taxon>
        <taxon>Brevundimonas</taxon>
    </lineage>
</organism>
<keyword evidence="2" id="KW-1185">Reference proteome</keyword>
<comment type="caution">
    <text evidence="1">The sequence shown here is derived from an EMBL/GenBank/DDBJ whole genome shotgun (WGS) entry which is preliminary data.</text>
</comment>
<name>A0A7W9CGI7_9CAUL</name>
<gene>
    <name evidence="1" type="ORF">GGR13_000811</name>
</gene>
<dbReference type="Gene3D" id="3.40.50.620">
    <property type="entry name" value="HUPs"/>
    <property type="match status" value="1"/>
</dbReference>
<dbReference type="Proteomes" id="UP000545037">
    <property type="component" value="Unassembled WGS sequence"/>
</dbReference>
<dbReference type="EMBL" id="JACHOR010000001">
    <property type="protein sequence ID" value="MBB5745239.1"/>
    <property type="molecule type" value="Genomic_DNA"/>
</dbReference>
<dbReference type="SUPFAM" id="SSF52374">
    <property type="entry name" value="Nucleotidylyl transferase"/>
    <property type="match status" value="1"/>
</dbReference>
<dbReference type="InterPro" id="IPR014729">
    <property type="entry name" value="Rossmann-like_a/b/a_fold"/>
</dbReference>
<protein>
    <recommendedName>
        <fullName evidence="3">Tryptophan--tRNA ligase</fullName>
    </recommendedName>
</protein>